<feature type="binding site" evidence="9">
    <location>
        <position position="140"/>
    </location>
    <ligand>
        <name>Zn(2+)</name>
        <dbReference type="ChEBI" id="CHEBI:29105"/>
        <label>1</label>
    </ligand>
</feature>
<dbReference type="FunFam" id="3.20.20.150:FF:000001">
    <property type="entry name" value="Probable endonuclease 4"/>
    <property type="match status" value="1"/>
</dbReference>
<dbReference type="InterPro" id="IPR018246">
    <property type="entry name" value="AP_endonuc_F2_Zn_BS"/>
</dbReference>
<dbReference type="PANTHER" id="PTHR21445:SF0">
    <property type="entry name" value="APURINIC-APYRIMIDINIC ENDONUCLEASE"/>
    <property type="match status" value="1"/>
</dbReference>
<reference evidence="11 12" key="1">
    <citation type="submission" date="2017-10" db="EMBL/GenBank/DDBJ databases">
        <title>Draft genome of Longimonas halophila.</title>
        <authorList>
            <person name="Goh K.M."/>
            <person name="Shamsir M.S."/>
            <person name="Lim S.W."/>
        </authorList>
    </citation>
    <scope>NUCLEOTIDE SEQUENCE [LARGE SCALE GENOMIC DNA]</scope>
    <source>
        <strain evidence="11 12">KCTC 42399</strain>
    </source>
</reference>
<dbReference type="SUPFAM" id="SSF51658">
    <property type="entry name" value="Xylose isomerase-like"/>
    <property type="match status" value="1"/>
</dbReference>
<keyword evidence="8 9" id="KW-0234">DNA repair</keyword>
<comment type="function">
    <text evidence="9">Endonuclease IV plays a role in DNA repair. It cleaves phosphodiester bonds at apurinic or apyrimidinic (AP) sites, generating a 3'-hydroxyl group and a 5'-terminal sugar phosphate.</text>
</comment>
<feature type="binding site" evidence="9">
    <location>
        <position position="222"/>
    </location>
    <ligand>
        <name>Zn(2+)</name>
        <dbReference type="ChEBI" id="CHEBI:29105"/>
        <label>3</label>
    </ligand>
</feature>
<feature type="binding site" evidence="9">
    <location>
        <position position="209"/>
    </location>
    <ligand>
        <name>Zn(2+)</name>
        <dbReference type="ChEBI" id="CHEBI:29105"/>
        <label>2</label>
    </ligand>
</feature>
<sequence>MPIGAHVSVAGGIEHAVDRQRQIGGTCGQIFTHAPQIWAHTPISDAQAEAFRTTTDAHLDGAWLIHSSYLVNLSTPKPDLRRKSIRSMQQELDTAARLDIPYVNVHAGAHTGAGAEAGLQNAVSALDALDVPEDVTILIETDAGSGTKLGARFEELAYLLHESRHALGICLDTAHVFAAGYDLSTPKAVDTMVQTFDDVMGLSHLQAIHLNDSKHACGTHRDEHAHIGEGHIGLEGMQRLVTHPALRDLPYVLETPNTDNFGHADNIKRVRRMQVGAA</sequence>
<dbReference type="NCBIfam" id="TIGR00587">
    <property type="entry name" value="nfo"/>
    <property type="match status" value="1"/>
</dbReference>
<proteinExistence type="inferred from homology"/>
<dbReference type="CDD" id="cd00019">
    <property type="entry name" value="AP2Ec"/>
    <property type="match status" value="1"/>
</dbReference>
<evidence type="ECO:0000259" key="10">
    <source>
        <dbReference type="Pfam" id="PF01261"/>
    </source>
</evidence>
<dbReference type="PROSITE" id="PS00731">
    <property type="entry name" value="AP_NUCLEASE_F2_3"/>
    <property type="match status" value="1"/>
</dbReference>
<dbReference type="AlphaFoldDB" id="A0A2H3NPY7"/>
<dbReference type="PANTHER" id="PTHR21445">
    <property type="entry name" value="ENDONUCLEASE IV ENDODEOXYRIBONUCLEASE IV"/>
    <property type="match status" value="1"/>
</dbReference>
<dbReference type="GO" id="GO:0008833">
    <property type="term" value="F:deoxyribonuclease IV (phage-T4-induced) activity"/>
    <property type="evidence" value="ECO:0007669"/>
    <property type="project" value="UniProtKB-UniRule"/>
</dbReference>
<comment type="similarity">
    <text evidence="1 9">Belongs to the AP endonuclease 2 family.</text>
</comment>
<dbReference type="Pfam" id="PF01261">
    <property type="entry name" value="AP_endonuc_2"/>
    <property type="match status" value="1"/>
</dbReference>
<feature type="binding site" evidence="9">
    <location>
        <position position="172"/>
    </location>
    <ligand>
        <name>Zn(2+)</name>
        <dbReference type="ChEBI" id="CHEBI:29105"/>
        <label>2</label>
    </ligand>
</feature>
<keyword evidence="2 9" id="KW-0540">Nuclease</keyword>
<dbReference type="InterPro" id="IPR013022">
    <property type="entry name" value="Xyl_isomerase-like_TIM-brl"/>
</dbReference>
<feature type="binding site" evidence="9">
    <location>
        <position position="66"/>
    </location>
    <ligand>
        <name>Zn(2+)</name>
        <dbReference type="ChEBI" id="CHEBI:29105"/>
        <label>1</label>
    </ligand>
</feature>
<comment type="cofactor">
    <cofactor evidence="9">
        <name>Zn(2+)</name>
        <dbReference type="ChEBI" id="CHEBI:29105"/>
    </cofactor>
    <text evidence="9">Binds 3 Zn(2+) ions.</text>
</comment>
<keyword evidence="7 9" id="KW-0862">Zinc</keyword>
<feature type="binding site" evidence="9">
    <location>
        <position position="254"/>
    </location>
    <ligand>
        <name>Zn(2+)</name>
        <dbReference type="ChEBI" id="CHEBI:29105"/>
        <label>2</label>
    </ligand>
</feature>
<organism evidence="11 12">
    <name type="scientific">Longimonas halophila</name>
    <dbReference type="NCBI Taxonomy" id="1469170"/>
    <lineage>
        <taxon>Bacteria</taxon>
        <taxon>Pseudomonadati</taxon>
        <taxon>Rhodothermota</taxon>
        <taxon>Rhodothermia</taxon>
        <taxon>Rhodothermales</taxon>
        <taxon>Salisaetaceae</taxon>
        <taxon>Longimonas</taxon>
    </lineage>
</organism>
<comment type="caution">
    <text evidence="11">The sequence shown here is derived from an EMBL/GenBank/DDBJ whole genome shotgun (WGS) entry which is preliminary data.</text>
</comment>
<keyword evidence="4 9" id="KW-0255">Endonuclease</keyword>
<evidence type="ECO:0000313" key="12">
    <source>
        <dbReference type="Proteomes" id="UP000221024"/>
    </source>
</evidence>
<evidence type="ECO:0000256" key="7">
    <source>
        <dbReference type="ARBA" id="ARBA00022833"/>
    </source>
</evidence>
<dbReference type="GO" id="GO:0008081">
    <property type="term" value="F:phosphoric diester hydrolase activity"/>
    <property type="evidence" value="ECO:0007669"/>
    <property type="project" value="TreeGrafter"/>
</dbReference>
<evidence type="ECO:0000256" key="2">
    <source>
        <dbReference type="ARBA" id="ARBA00022722"/>
    </source>
</evidence>
<dbReference type="GO" id="GO:0008270">
    <property type="term" value="F:zinc ion binding"/>
    <property type="evidence" value="ECO:0007669"/>
    <property type="project" value="UniProtKB-UniRule"/>
</dbReference>
<dbReference type="InterPro" id="IPR036237">
    <property type="entry name" value="Xyl_isomerase-like_sf"/>
</dbReference>
<evidence type="ECO:0000313" key="11">
    <source>
        <dbReference type="EMBL" id="PEN09303.1"/>
    </source>
</evidence>
<dbReference type="GO" id="GO:0006284">
    <property type="term" value="P:base-excision repair"/>
    <property type="evidence" value="ECO:0007669"/>
    <property type="project" value="TreeGrafter"/>
</dbReference>
<evidence type="ECO:0000256" key="4">
    <source>
        <dbReference type="ARBA" id="ARBA00022759"/>
    </source>
</evidence>
<comment type="catalytic activity">
    <reaction evidence="9">
        <text>Endonucleolytic cleavage to 5'-phosphooligonucleotide end-products.</text>
        <dbReference type="EC" id="3.1.21.2"/>
    </reaction>
</comment>
<dbReference type="SMART" id="SM00518">
    <property type="entry name" value="AP2Ec"/>
    <property type="match status" value="1"/>
</dbReference>
<dbReference type="OrthoDB" id="9805666at2"/>
<evidence type="ECO:0000256" key="1">
    <source>
        <dbReference type="ARBA" id="ARBA00005340"/>
    </source>
</evidence>
<feature type="binding site" evidence="9">
    <location>
        <position position="224"/>
    </location>
    <ligand>
        <name>Zn(2+)</name>
        <dbReference type="ChEBI" id="CHEBI:29105"/>
        <label>3</label>
    </ligand>
</feature>
<dbReference type="HAMAP" id="MF_00152">
    <property type="entry name" value="Nfo"/>
    <property type="match status" value="1"/>
</dbReference>
<dbReference type="Gene3D" id="3.20.20.150">
    <property type="entry name" value="Divalent-metal-dependent TIM barrel enzymes"/>
    <property type="match status" value="1"/>
</dbReference>
<name>A0A2H3NPY7_9BACT</name>
<dbReference type="Proteomes" id="UP000221024">
    <property type="component" value="Unassembled WGS sequence"/>
</dbReference>
<evidence type="ECO:0000256" key="9">
    <source>
        <dbReference type="HAMAP-Rule" id="MF_00152"/>
    </source>
</evidence>
<accession>A0A2H3NPY7</accession>
<dbReference type="RefSeq" id="WP_098060702.1">
    <property type="nucleotide sequence ID" value="NZ_PDEP01000001.1"/>
</dbReference>
<keyword evidence="6 9" id="KW-0378">Hydrolase</keyword>
<dbReference type="EMBL" id="PDEP01000001">
    <property type="protein sequence ID" value="PEN09303.1"/>
    <property type="molecule type" value="Genomic_DNA"/>
</dbReference>
<keyword evidence="12" id="KW-1185">Reference proteome</keyword>
<evidence type="ECO:0000256" key="3">
    <source>
        <dbReference type="ARBA" id="ARBA00022723"/>
    </source>
</evidence>
<feature type="binding site" evidence="9">
    <location>
        <position position="140"/>
    </location>
    <ligand>
        <name>Zn(2+)</name>
        <dbReference type="ChEBI" id="CHEBI:29105"/>
        <label>2</label>
    </ligand>
</feature>
<evidence type="ECO:0000256" key="6">
    <source>
        <dbReference type="ARBA" id="ARBA00022801"/>
    </source>
</evidence>
<evidence type="ECO:0000256" key="8">
    <source>
        <dbReference type="ARBA" id="ARBA00023204"/>
    </source>
</evidence>
<keyword evidence="3 9" id="KW-0479">Metal-binding</keyword>
<dbReference type="GO" id="GO:0003677">
    <property type="term" value="F:DNA binding"/>
    <property type="evidence" value="ECO:0007669"/>
    <property type="project" value="InterPro"/>
</dbReference>
<dbReference type="PROSITE" id="PS51432">
    <property type="entry name" value="AP_NUCLEASE_F2_4"/>
    <property type="match status" value="1"/>
</dbReference>
<feature type="binding site" evidence="9">
    <location>
        <position position="175"/>
    </location>
    <ligand>
        <name>Zn(2+)</name>
        <dbReference type="ChEBI" id="CHEBI:29105"/>
        <label>3</label>
    </ligand>
</feature>
<dbReference type="EC" id="3.1.21.2" evidence="9"/>
<protein>
    <recommendedName>
        <fullName evidence="9">Probable endonuclease 4</fullName>
        <ecNumber evidence="9">3.1.21.2</ecNumber>
    </recommendedName>
    <alternativeName>
        <fullName evidence="9">Endodeoxyribonuclease IV</fullName>
    </alternativeName>
    <alternativeName>
        <fullName evidence="9">Endonuclease IV</fullName>
    </alternativeName>
</protein>
<dbReference type="GO" id="GO:0003906">
    <property type="term" value="F:DNA-(apurinic or apyrimidinic site) endonuclease activity"/>
    <property type="evidence" value="ECO:0007669"/>
    <property type="project" value="TreeGrafter"/>
</dbReference>
<feature type="binding site" evidence="9">
    <location>
        <position position="106"/>
    </location>
    <ligand>
        <name>Zn(2+)</name>
        <dbReference type="ChEBI" id="CHEBI:29105"/>
        <label>1</label>
    </ligand>
</feature>
<dbReference type="InterPro" id="IPR001719">
    <property type="entry name" value="AP_endonuc_2"/>
</dbReference>
<keyword evidence="5 9" id="KW-0227">DNA damage</keyword>
<feature type="domain" description="Xylose isomerase-like TIM barrel" evidence="10">
    <location>
        <begin position="21"/>
        <end position="265"/>
    </location>
</feature>
<gene>
    <name evidence="9" type="primary">nfo</name>
    <name evidence="11" type="ORF">CRI93_00815</name>
</gene>
<evidence type="ECO:0000256" key="5">
    <source>
        <dbReference type="ARBA" id="ARBA00022763"/>
    </source>
</evidence>